<evidence type="ECO:0000313" key="2">
    <source>
        <dbReference type="EMBL" id="GIY07317.1"/>
    </source>
</evidence>
<dbReference type="Proteomes" id="UP001054837">
    <property type="component" value="Unassembled WGS sequence"/>
</dbReference>
<dbReference type="AlphaFoldDB" id="A0AAV4QGE1"/>
<proteinExistence type="predicted"/>
<reference evidence="2 3" key="1">
    <citation type="submission" date="2021-06" db="EMBL/GenBank/DDBJ databases">
        <title>Caerostris darwini draft genome.</title>
        <authorList>
            <person name="Kono N."/>
            <person name="Arakawa K."/>
        </authorList>
    </citation>
    <scope>NUCLEOTIDE SEQUENCE [LARGE SCALE GENOMIC DNA]</scope>
</reference>
<protein>
    <submittedName>
        <fullName evidence="2">Uncharacterized protein</fullName>
    </submittedName>
</protein>
<feature type="compositionally biased region" description="Polar residues" evidence="1">
    <location>
        <begin position="29"/>
        <end position="46"/>
    </location>
</feature>
<gene>
    <name evidence="2" type="ORF">CDAR_20651</name>
</gene>
<dbReference type="EMBL" id="BPLQ01004331">
    <property type="protein sequence ID" value="GIY07317.1"/>
    <property type="molecule type" value="Genomic_DNA"/>
</dbReference>
<evidence type="ECO:0000313" key="3">
    <source>
        <dbReference type="Proteomes" id="UP001054837"/>
    </source>
</evidence>
<name>A0AAV4QGE1_9ARAC</name>
<comment type="caution">
    <text evidence="2">The sequence shown here is derived from an EMBL/GenBank/DDBJ whole genome shotgun (WGS) entry which is preliminary data.</text>
</comment>
<keyword evidence="3" id="KW-1185">Reference proteome</keyword>
<evidence type="ECO:0000256" key="1">
    <source>
        <dbReference type="SAM" id="MobiDB-lite"/>
    </source>
</evidence>
<accession>A0AAV4QGE1</accession>
<organism evidence="2 3">
    <name type="scientific">Caerostris darwini</name>
    <dbReference type="NCBI Taxonomy" id="1538125"/>
    <lineage>
        <taxon>Eukaryota</taxon>
        <taxon>Metazoa</taxon>
        <taxon>Ecdysozoa</taxon>
        <taxon>Arthropoda</taxon>
        <taxon>Chelicerata</taxon>
        <taxon>Arachnida</taxon>
        <taxon>Araneae</taxon>
        <taxon>Araneomorphae</taxon>
        <taxon>Entelegynae</taxon>
        <taxon>Araneoidea</taxon>
        <taxon>Araneidae</taxon>
        <taxon>Caerostris</taxon>
    </lineage>
</organism>
<feature type="region of interest" description="Disordered" evidence="1">
    <location>
        <begin position="28"/>
        <end position="51"/>
    </location>
</feature>
<sequence length="99" mass="11080">MKRKNGPRVQRICSLDVWKGEGGEKWNPFSPSNRIKGESFQQSSGEAISRGPPASTNFFFLGVTRTGKIICQHLKKSVLQTGDPFHHSAGNKSEFRYPD</sequence>